<proteinExistence type="predicted"/>
<name>A0A4Y6EGK1_9CAUD</name>
<dbReference type="KEGG" id="vg:62974435"/>
<accession>A0A4Y6EGK1</accession>
<evidence type="ECO:0000313" key="1">
    <source>
        <dbReference type="EMBL" id="QDF17145.1"/>
    </source>
</evidence>
<dbReference type="GeneID" id="62974435"/>
<reference evidence="1 2" key="1">
    <citation type="submission" date="2019-04" db="EMBL/GenBank/DDBJ databases">
        <authorList>
            <person name="Pope W.H."/>
            <person name="Garlena R.A."/>
            <person name="Russell D.A."/>
            <person name="Jacobs-Sera D."/>
            <person name="Hatfull G.F."/>
        </authorList>
    </citation>
    <scope>NUCLEOTIDE SEQUENCE [LARGE SCALE GENOMIC DNA]</scope>
</reference>
<evidence type="ECO:0000313" key="2">
    <source>
        <dbReference type="Proteomes" id="UP000319240"/>
    </source>
</evidence>
<dbReference type="EMBL" id="MK801721">
    <property type="protein sequence ID" value="QDF17145.1"/>
    <property type="molecule type" value="Genomic_DNA"/>
</dbReference>
<keyword evidence="2" id="KW-1185">Reference proteome</keyword>
<sequence length="98" mass="10777">MSAADRYQGIAESVKVAATSTKARDQREAVGRAIEQLGDACARKGVDVAIVQTSLVGRPALRVAITNQRSGERLTERGDLLEVLDRALDRLNREDWDR</sequence>
<dbReference type="RefSeq" id="YP_010001268.1">
    <property type="nucleotide sequence ID" value="NC_053174.1"/>
</dbReference>
<organism evidence="1 2">
    <name type="scientific">Gordonia phage William</name>
    <dbReference type="NCBI Taxonomy" id="2571253"/>
    <lineage>
        <taxon>Viruses</taxon>
        <taxon>Duplodnaviria</taxon>
        <taxon>Heunggongvirae</taxon>
        <taxon>Uroviricota</taxon>
        <taxon>Caudoviricetes</taxon>
        <taxon>Fairfaxidumvirus</taxon>
        <taxon>Fairfaxidumvirus william</taxon>
    </lineage>
</organism>
<gene>
    <name evidence="1" type="primary">50</name>
    <name evidence="1" type="ORF">SEA_WILLIAM_50</name>
</gene>
<dbReference type="Proteomes" id="UP000319240">
    <property type="component" value="Segment"/>
</dbReference>
<protein>
    <submittedName>
        <fullName evidence="1">Uncharacterized protein</fullName>
    </submittedName>
</protein>